<dbReference type="GO" id="GO:0015648">
    <property type="term" value="F:lipid-linked peptidoglycan transporter activity"/>
    <property type="evidence" value="ECO:0007669"/>
    <property type="project" value="TreeGrafter"/>
</dbReference>
<dbReference type="EMBL" id="JADIMP010000053">
    <property type="protein sequence ID" value="MBO8441443.1"/>
    <property type="molecule type" value="Genomic_DNA"/>
</dbReference>
<accession>A0A9D9E732</accession>
<sequence length="388" mass="44017">MKRYKSHRLESSRIDWSIILCVLILALIGIASIYVAASHDTNHINVAREVTTQIIWYILGIILIAIIIRFDAKKLWQLAPYFYGLGLFLLIAVLIFYSRSYYVQTGAKSWFSLGDFTFQPSEIMKPAYILMMARICVLHNRNYSHNNTNDWRLIGKLFICTLPVLILLKLQNDFGTSLVFAAIFAGFLLISGINWHLLIKIFGTTFIIGIVLLMLVATQWGRIILTHLGFQSYQFARVDTWLHPSANTSNQSYQIWQNIKAIGSGRLFGTGYNVSHVYVPVRESDMIFSVIGENFGFLGCTLLILLYFYLIYQMIHIALNSKNIFYSYISAGVIMMILFHVFENIGMNIGLLPLTGIPLPFVSQGGSSLIGNLIGVGLIMSMKYHYSN</sequence>
<comment type="subcellular location">
    <subcellularLocation>
        <location evidence="1">Membrane</location>
        <topology evidence="1">Multi-pass membrane protein</topology>
    </subcellularLocation>
</comment>
<gene>
    <name evidence="7" type="ORF">IAA89_03230</name>
</gene>
<dbReference type="GO" id="GO:0005886">
    <property type="term" value="C:plasma membrane"/>
    <property type="evidence" value="ECO:0007669"/>
    <property type="project" value="TreeGrafter"/>
</dbReference>
<keyword evidence="5 6" id="KW-0472">Membrane</keyword>
<evidence type="ECO:0000313" key="8">
    <source>
        <dbReference type="Proteomes" id="UP000823614"/>
    </source>
</evidence>
<evidence type="ECO:0000256" key="2">
    <source>
        <dbReference type="ARBA" id="ARBA00022692"/>
    </source>
</evidence>
<dbReference type="GO" id="GO:0051301">
    <property type="term" value="P:cell division"/>
    <property type="evidence" value="ECO:0007669"/>
    <property type="project" value="InterPro"/>
</dbReference>
<dbReference type="InterPro" id="IPR018365">
    <property type="entry name" value="Cell_cycle_FtsW-rel_CS"/>
</dbReference>
<feature type="transmembrane region" description="Helical" evidence="6">
    <location>
        <begin position="362"/>
        <end position="382"/>
    </location>
</feature>
<feature type="transmembrane region" description="Helical" evidence="6">
    <location>
        <begin position="151"/>
        <end position="168"/>
    </location>
</feature>
<reference evidence="7" key="1">
    <citation type="submission" date="2020-10" db="EMBL/GenBank/DDBJ databases">
        <authorList>
            <person name="Gilroy R."/>
        </authorList>
    </citation>
    <scope>NUCLEOTIDE SEQUENCE</scope>
    <source>
        <strain evidence="7">C6-149</strain>
    </source>
</reference>
<keyword evidence="2 6" id="KW-0812">Transmembrane</keyword>
<protein>
    <submittedName>
        <fullName evidence="7">Rod shape-determining protein RodA</fullName>
    </submittedName>
</protein>
<feature type="transmembrane region" description="Helical" evidence="6">
    <location>
        <begin position="174"/>
        <end position="190"/>
    </location>
</feature>
<evidence type="ECO:0000256" key="3">
    <source>
        <dbReference type="ARBA" id="ARBA00022960"/>
    </source>
</evidence>
<evidence type="ECO:0000313" key="7">
    <source>
        <dbReference type="EMBL" id="MBO8441443.1"/>
    </source>
</evidence>
<dbReference type="GO" id="GO:0008360">
    <property type="term" value="P:regulation of cell shape"/>
    <property type="evidence" value="ECO:0007669"/>
    <property type="project" value="UniProtKB-KW"/>
</dbReference>
<feature type="transmembrane region" description="Helical" evidence="6">
    <location>
        <begin position="82"/>
        <end position="103"/>
    </location>
</feature>
<dbReference type="Pfam" id="PF01098">
    <property type="entry name" value="FTSW_RODA_SPOVE"/>
    <property type="match status" value="1"/>
</dbReference>
<dbReference type="AlphaFoldDB" id="A0A9D9E732"/>
<proteinExistence type="predicted"/>
<feature type="transmembrane region" description="Helical" evidence="6">
    <location>
        <begin position="12"/>
        <end position="34"/>
    </location>
</feature>
<evidence type="ECO:0000256" key="4">
    <source>
        <dbReference type="ARBA" id="ARBA00022989"/>
    </source>
</evidence>
<comment type="caution">
    <text evidence="7">The sequence shown here is derived from an EMBL/GenBank/DDBJ whole genome shotgun (WGS) entry which is preliminary data.</text>
</comment>
<feature type="transmembrane region" description="Helical" evidence="6">
    <location>
        <begin position="295"/>
        <end position="312"/>
    </location>
</feature>
<dbReference type="InterPro" id="IPR001182">
    <property type="entry name" value="FtsW/RodA"/>
</dbReference>
<keyword evidence="4 6" id="KW-1133">Transmembrane helix</keyword>
<evidence type="ECO:0000256" key="1">
    <source>
        <dbReference type="ARBA" id="ARBA00004141"/>
    </source>
</evidence>
<dbReference type="GO" id="GO:0032153">
    <property type="term" value="C:cell division site"/>
    <property type="evidence" value="ECO:0007669"/>
    <property type="project" value="TreeGrafter"/>
</dbReference>
<dbReference type="PANTHER" id="PTHR30474">
    <property type="entry name" value="CELL CYCLE PROTEIN"/>
    <property type="match status" value="1"/>
</dbReference>
<evidence type="ECO:0000256" key="5">
    <source>
        <dbReference type="ARBA" id="ARBA00023136"/>
    </source>
</evidence>
<dbReference type="PANTHER" id="PTHR30474:SF1">
    <property type="entry name" value="PEPTIDOGLYCAN GLYCOSYLTRANSFERASE MRDB"/>
    <property type="match status" value="1"/>
</dbReference>
<feature type="transmembrane region" description="Helical" evidence="6">
    <location>
        <begin position="324"/>
        <end position="342"/>
    </location>
</feature>
<organism evidence="7 8">
    <name type="scientific">Candidatus Gallilactobacillus intestinavium</name>
    <dbReference type="NCBI Taxonomy" id="2840838"/>
    <lineage>
        <taxon>Bacteria</taxon>
        <taxon>Bacillati</taxon>
        <taxon>Bacillota</taxon>
        <taxon>Bacilli</taxon>
        <taxon>Lactobacillales</taxon>
        <taxon>Lactobacillaceae</taxon>
        <taxon>Lactobacillaceae incertae sedis</taxon>
        <taxon>Candidatus Gallilactobacillus</taxon>
    </lineage>
</organism>
<keyword evidence="3" id="KW-0133">Cell shape</keyword>
<feature type="transmembrane region" description="Helical" evidence="6">
    <location>
        <begin position="123"/>
        <end position="139"/>
    </location>
</feature>
<dbReference type="Proteomes" id="UP000823614">
    <property type="component" value="Unassembled WGS sequence"/>
</dbReference>
<name>A0A9D9E732_9LACO</name>
<evidence type="ECO:0000256" key="6">
    <source>
        <dbReference type="SAM" id="Phobius"/>
    </source>
</evidence>
<feature type="transmembrane region" description="Helical" evidence="6">
    <location>
        <begin position="197"/>
        <end position="220"/>
    </location>
</feature>
<feature type="transmembrane region" description="Helical" evidence="6">
    <location>
        <begin position="54"/>
        <end position="70"/>
    </location>
</feature>
<reference evidence="7" key="2">
    <citation type="journal article" date="2021" name="PeerJ">
        <title>Extensive microbial diversity within the chicken gut microbiome revealed by metagenomics and culture.</title>
        <authorList>
            <person name="Gilroy R."/>
            <person name="Ravi A."/>
            <person name="Getino M."/>
            <person name="Pursley I."/>
            <person name="Horton D.L."/>
            <person name="Alikhan N.F."/>
            <person name="Baker D."/>
            <person name="Gharbi K."/>
            <person name="Hall N."/>
            <person name="Watson M."/>
            <person name="Adriaenssens E.M."/>
            <person name="Foster-Nyarko E."/>
            <person name="Jarju S."/>
            <person name="Secka A."/>
            <person name="Antonio M."/>
            <person name="Oren A."/>
            <person name="Chaudhuri R.R."/>
            <person name="La Ragione R."/>
            <person name="Hildebrand F."/>
            <person name="Pallen M.J."/>
        </authorList>
    </citation>
    <scope>NUCLEOTIDE SEQUENCE</scope>
    <source>
        <strain evidence="7">C6-149</strain>
    </source>
</reference>
<dbReference type="PROSITE" id="PS00428">
    <property type="entry name" value="FTSW_RODA_SPOVE"/>
    <property type="match status" value="1"/>
</dbReference>